<dbReference type="AlphaFoldDB" id="A0A6P5YFF8"/>
<accession>A0A6P5YFF8</accession>
<dbReference type="SMART" id="SM00451">
    <property type="entry name" value="ZnF_U1"/>
    <property type="match status" value="2"/>
</dbReference>
<reference evidence="4" key="1">
    <citation type="submission" date="2025-08" db="UniProtKB">
        <authorList>
            <consortium name="RefSeq"/>
        </authorList>
    </citation>
    <scope>IDENTIFICATION</scope>
    <source>
        <tissue evidence="4">Fruit stalk</tissue>
    </source>
</reference>
<dbReference type="PANTHER" id="PTHR47487">
    <property type="entry name" value="OS06G0651300 PROTEIN-RELATED"/>
    <property type="match status" value="1"/>
</dbReference>
<evidence type="ECO:0000313" key="3">
    <source>
        <dbReference type="Proteomes" id="UP000515121"/>
    </source>
</evidence>
<feature type="region of interest" description="Disordered" evidence="1">
    <location>
        <begin position="266"/>
        <end position="330"/>
    </location>
</feature>
<name>A0A6P5YFF8_DURZI</name>
<evidence type="ECO:0000313" key="4">
    <source>
        <dbReference type="RefSeq" id="XP_022739148.1"/>
    </source>
</evidence>
<feature type="compositionally biased region" description="Polar residues" evidence="1">
    <location>
        <begin position="303"/>
        <end position="312"/>
    </location>
</feature>
<gene>
    <name evidence="4" type="primary">LOC111291616</name>
</gene>
<protein>
    <submittedName>
        <fullName evidence="4">Uncharacterized protein LOC111291616</fullName>
    </submittedName>
</protein>
<dbReference type="PANTHER" id="PTHR47487:SF12">
    <property type="entry name" value="GLUTENIN, HIGH MOLECULAR WEIGHT SUBUNIT DX5-LIKE"/>
    <property type="match status" value="1"/>
</dbReference>
<dbReference type="RefSeq" id="XP_022739148.1">
    <property type="nucleotide sequence ID" value="XM_022883413.1"/>
</dbReference>
<feature type="region of interest" description="Disordered" evidence="1">
    <location>
        <begin position="450"/>
        <end position="504"/>
    </location>
</feature>
<organism evidence="3 4">
    <name type="scientific">Durio zibethinus</name>
    <name type="common">Durian</name>
    <dbReference type="NCBI Taxonomy" id="66656"/>
    <lineage>
        <taxon>Eukaryota</taxon>
        <taxon>Viridiplantae</taxon>
        <taxon>Streptophyta</taxon>
        <taxon>Embryophyta</taxon>
        <taxon>Tracheophyta</taxon>
        <taxon>Spermatophyta</taxon>
        <taxon>Magnoliopsida</taxon>
        <taxon>eudicotyledons</taxon>
        <taxon>Gunneridae</taxon>
        <taxon>Pentapetalae</taxon>
        <taxon>rosids</taxon>
        <taxon>malvids</taxon>
        <taxon>Malvales</taxon>
        <taxon>Malvaceae</taxon>
        <taxon>Helicteroideae</taxon>
        <taxon>Durio</taxon>
    </lineage>
</organism>
<dbReference type="Proteomes" id="UP000515121">
    <property type="component" value="Unplaced"/>
</dbReference>
<proteinExistence type="predicted"/>
<dbReference type="GO" id="GO:0003676">
    <property type="term" value="F:nucleic acid binding"/>
    <property type="evidence" value="ECO:0007669"/>
    <property type="project" value="InterPro"/>
</dbReference>
<dbReference type="GeneID" id="111291616"/>
<dbReference type="GO" id="GO:0008270">
    <property type="term" value="F:zinc ion binding"/>
    <property type="evidence" value="ECO:0007669"/>
    <property type="project" value="InterPro"/>
</dbReference>
<dbReference type="InterPro" id="IPR003604">
    <property type="entry name" value="Matrin/U1-like-C_Znf_C2H2"/>
</dbReference>
<dbReference type="Gene3D" id="3.30.160.60">
    <property type="entry name" value="Classic Zinc Finger"/>
    <property type="match status" value="2"/>
</dbReference>
<dbReference type="KEGG" id="dzi:111291616"/>
<feature type="compositionally biased region" description="Polar residues" evidence="1">
    <location>
        <begin position="1"/>
        <end position="14"/>
    </location>
</feature>
<feature type="compositionally biased region" description="Basic and acidic residues" evidence="1">
    <location>
        <begin position="275"/>
        <end position="302"/>
    </location>
</feature>
<evidence type="ECO:0000259" key="2">
    <source>
        <dbReference type="SMART" id="SM00451"/>
    </source>
</evidence>
<feature type="compositionally biased region" description="Low complexity" evidence="1">
    <location>
        <begin position="483"/>
        <end position="493"/>
    </location>
</feature>
<feature type="region of interest" description="Disordered" evidence="1">
    <location>
        <begin position="158"/>
        <end position="243"/>
    </location>
</feature>
<dbReference type="OrthoDB" id="434647at2759"/>
<feature type="region of interest" description="Disordered" evidence="1">
    <location>
        <begin position="1"/>
        <end position="26"/>
    </location>
</feature>
<keyword evidence="3" id="KW-1185">Reference proteome</keyword>
<dbReference type="InterPro" id="IPR036236">
    <property type="entry name" value="Znf_C2H2_sf"/>
</dbReference>
<sequence>MDLSSSLPESQQRLPNHDHQQLHNQSTQSCYYPQQNQQQPPQHYYSYNGPPGYAYYQVPHQQSLESVGVSVNTMARIADSVWTTAQVGLNPVSAAAVVALSQLAQFQRTATAGMHPYFAAPLLHHGPTLMPSPPASGSPYNSGGREGIRSFRRHGRGYIGQCSPKTGDHETGSGEGRGGPQCFKQHGASSASQQEPYNENIKSTDKSEPLAVLPKETAQTAVPPKASRSIPMEEKVRSSRQPPQGAWCALCRVECTSLEILEQHKNGKRHKRNLQKNEESKIAVKPGMEKQNGKKPTAKLENEGTQQPNSAQENEEKKPVESVGVENSVEPIQQINGEKKHIAAFVEETPRIDCFDSQRLGMKRKMQGGQEGECTKSLEAPRLKVGPCKRKVVIPLICDLCNVKCDTQDVFDCHLSGEKHTAKLKQFGPVGLQVLYPSNPTAKSLLLPQSDQQPVRGSPGSHLATEAYIPPQTHKAAPVTSGLNLQNQQNPNQIAAESASIVRS</sequence>
<dbReference type="SUPFAM" id="SSF57667">
    <property type="entry name" value="beta-beta-alpha zinc fingers"/>
    <property type="match status" value="2"/>
</dbReference>
<feature type="domain" description="U1-type" evidence="2">
    <location>
        <begin position="243"/>
        <end position="277"/>
    </location>
</feature>
<feature type="domain" description="U1-type" evidence="2">
    <location>
        <begin position="393"/>
        <end position="427"/>
    </location>
</feature>
<dbReference type="Pfam" id="PF12874">
    <property type="entry name" value="zf-met"/>
    <property type="match status" value="2"/>
</dbReference>
<dbReference type="InterPro" id="IPR013087">
    <property type="entry name" value="Znf_C2H2_type"/>
</dbReference>
<feature type="compositionally biased region" description="Polar residues" evidence="1">
    <location>
        <begin position="187"/>
        <end position="201"/>
    </location>
</feature>
<evidence type="ECO:0000256" key="1">
    <source>
        <dbReference type="SAM" id="MobiDB-lite"/>
    </source>
</evidence>